<dbReference type="EMBL" id="JAACNO010002742">
    <property type="protein sequence ID" value="KAF4131260.1"/>
    <property type="molecule type" value="Genomic_DNA"/>
</dbReference>
<evidence type="ECO:0000313" key="1">
    <source>
        <dbReference type="EMBL" id="KAF4030374.1"/>
    </source>
</evidence>
<dbReference type="AlphaFoldDB" id="A0A833SQ97"/>
<keyword evidence="3" id="KW-1185">Reference proteome</keyword>
<comment type="caution">
    <text evidence="1">The sequence shown here is derived from an EMBL/GenBank/DDBJ whole genome shotgun (WGS) entry which is preliminary data.</text>
</comment>
<accession>A0A833SQ97</accession>
<reference evidence="1" key="1">
    <citation type="submission" date="2020-04" db="EMBL/GenBank/DDBJ databases">
        <title>Hybrid Assembly of Korean Phytophthora infestans isolates.</title>
        <authorList>
            <person name="Prokchorchik M."/>
            <person name="Lee Y."/>
            <person name="Seo J."/>
            <person name="Cho J.-H."/>
            <person name="Park Y.-E."/>
            <person name="Jang D.-C."/>
            <person name="Im J.-S."/>
            <person name="Choi J.-G."/>
            <person name="Park H.-J."/>
            <person name="Lee G.-B."/>
            <person name="Lee Y.-G."/>
            <person name="Hong S.-Y."/>
            <person name="Cho K."/>
            <person name="Sohn K.H."/>
        </authorList>
    </citation>
    <scope>NUCLEOTIDE SEQUENCE</scope>
    <source>
        <strain evidence="1">KR_1_A1</strain>
        <strain evidence="2">KR_2_A2</strain>
    </source>
</reference>
<evidence type="ECO:0000313" key="2">
    <source>
        <dbReference type="EMBL" id="KAF4131260.1"/>
    </source>
</evidence>
<gene>
    <name evidence="1" type="ORF">GN244_ATG17867</name>
    <name evidence="2" type="ORF">GN958_ATG19515</name>
</gene>
<proteinExistence type="predicted"/>
<name>A0A833SQ97_PHYIN</name>
<organism evidence="1 3">
    <name type="scientific">Phytophthora infestans</name>
    <name type="common">Potato late blight agent</name>
    <name type="synonym">Botrytis infestans</name>
    <dbReference type="NCBI Taxonomy" id="4787"/>
    <lineage>
        <taxon>Eukaryota</taxon>
        <taxon>Sar</taxon>
        <taxon>Stramenopiles</taxon>
        <taxon>Oomycota</taxon>
        <taxon>Peronosporomycetes</taxon>
        <taxon>Peronosporales</taxon>
        <taxon>Peronosporaceae</taxon>
        <taxon>Phytophthora</taxon>
    </lineage>
</organism>
<evidence type="ECO:0000313" key="3">
    <source>
        <dbReference type="Proteomes" id="UP000602510"/>
    </source>
</evidence>
<sequence>MGVLMSGTQLEIVRDPDAALRPRYSTGGEKPREPRLIVEIDVGGRGIIETQRICREYFDLVPMLRAVLLVYLSYRKGDEFACLMVLYRRGVDGGAVVEDVVSFGNASVTPGMAKRVERSCFYRKLPLVTSQDTDYDSQSPWRSADRPFLEITAADLFYKALTDPDHPCEVKESLHIDLWSIYKEINEFSK</sequence>
<dbReference type="Proteomes" id="UP000704712">
    <property type="component" value="Unassembled WGS sequence"/>
</dbReference>
<dbReference type="Proteomes" id="UP000602510">
    <property type="component" value="Unassembled WGS sequence"/>
</dbReference>
<dbReference type="EMBL" id="WSZM01000692">
    <property type="protein sequence ID" value="KAF4030374.1"/>
    <property type="molecule type" value="Genomic_DNA"/>
</dbReference>
<protein>
    <submittedName>
        <fullName evidence="1">Uncharacterized protein</fullName>
    </submittedName>
</protein>